<keyword evidence="2" id="KW-0539">Nucleus</keyword>
<feature type="compositionally biased region" description="Low complexity" evidence="3">
    <location>
        <begin position="184"/>
        <end position="197"/>
    </location>
</feature>
<comment type="subcellular location">
    <subcellularLocation>
        <location evidence="1">Nucleus</location>
    </subcellularLocation>
</comment>
<name>A0A2P2JAK6_RHIMU</name>
<dbReference type="GO" id="GO:0006950">
    <property type="term" value="P:response to stress"/>
    <property type="evidence" value="ECO:0007669"/>
    <property type="project" value="UniProtKB-ARBA"/>
</dbReference>
<dbReference type="EMBL" id="GGEC01010027">
    <property type="protein sequence ID" value="MBW90510.1"/>
    <property type="molecule type" value="Transcribed_RNA"/>
</dbReference>
<organism evidence="4">
    <name type="scientific">Rhizophora mucronata</name>
    <name type="common">Asiatic mangrove</name>
    <dbReference type="NCBI Taxonomy" id="61149"/>
    <lineage>
        <taxon>Eukaryota</taxon>
        <taxon>Viridiplantae</taxon>
        <taxon>Streptophyta</taxon>
        <taxon>Embryophyta</taxon>
        <taxon>Tracheophyta</taxon>
        <taxon>Spermatophyta</taxon>
        <taxon>Magnoliopsida</taxon>
        <taxon>eudicotyledons</taxon>
        <taxon>Gunneridae</taxon>
        <taxon>Pentapetalae</taxon>
        <taxon>rosids</taxon>
        <taxon>fabids</taxon>
        <taxon>Malpighiales</taxon>
        <taxon>Rhizophoraceae</taxon>
        <taxon>Rhizophora</taxon>
    </lineage>
</organism>
<dbReference type="GO" id="GO:0005634">
    <property type="term" value="C:nucleus"/>
    <property type="evidence" value="ECO:0007669"/>
    <property type="project" value="UniProtKB-SubCell"/>
</dbReference>
<evidence type="ECO:0000256" key="2">
    <source>
        <dbReference type="ARBA" id="ARBA00023242"/>
    </source>
</evidence>
<evidence type="ECO:0000256" key="3">
    <source>
        <dbReference type="SAM" id="MobiDB-lite"/>
    </source>
</evidence>
<feature type="compositionally biased region" description="Polar residues" evidence="3">
    <location>
        <begin position="46"/>
        <end position="56"/>
    </location>
</feature>
<evidence type="ECO:0000256" key="1">
    <source>
        <dbReference type="ARBA" id="ARBA00004123"/>
    </source>
</evidence>
<reference evidence="4" key="1">
    <citation type="submission" date="2018-02" db="EMBL/GenBank/DDBJ databases">
        <title>Rhizophora mucronata_Transcriptome.</title>
        <authorList>
            <person name="Meera S.P."/>
            <person name="Sreeshan A."/>
            <person name="Augustine A."/>
        </authorList>
    </citation>
    <scope>NUCLEOTIDE SEQUENCE</scope>
    <source>
        <tissue evidence="4">Leaf</tissue>
    </source>
</reference>
<feature type="region of interest" description="Disordered" evidence="3">
    <location>
        <begin position="147"/>
        <end position="216"/>
    </location>
</feature>
<dbReference type="AlphaFoldDB" id="A0A2P2JAK6"/>
<accession>A0A2P2JAK6</accession>
<sequence length="243" mass="25903">MSIPLERSDGGGKLIQSSGFVPDVRILAGERRLPASEGGDFEDSDCSSSIGQNSDVSGGESSEEDCREEEVKSSYKGPLDTMDALEEVLPVKKGISKFYNGKSKSFTSLADASSASSVKEFAKPENPYTKKRKNLFAHGSFWLQNPGFPVRDSGTGMLKRPGSPNGSTMDVGLTRNCFKDDKNSQGSYSTSSSSSSSCLPPLHPHGKKSLGNPSCLPPPQQTCPWRSFSLSDLRCAADATSGN</sequence>
<protein>
    <submittedName>
        <fullName evidence="4">Uncharacterized protein LOC105637964</fullName>
    </submittedName>
</protein>
<proteinExistence type="predicted"/>
<dbReference type="InterPro" id="IPR051992">
    <property type="entry name" value="OxStress_Response_Reg"/>
</dbReference>
<evidence type="ECO:0000313" key="4">
    <source>
        <dbReference type="EMBL" id="MBW90510.1"/>
    </source>
</evidence>
<feature type="region of interest" description="Disordered" evidence="3">
    <location>
        <begin position="31"/>
        <end position="78"/>
    </location>
</feature>
<dbReference type="PANTHER" id="PTHR33172">
    <property type="entry name" value="OS08G0516900 PROTEIN"/>
    <property type="match status" value="1"/>
</dbReference>
<dbReference type="PANTHER" id="PTHR33172:SF96">
    <property type="entry name" value="PROTEIN OXIDATIVE STRESS 3 LIKE 3"/>
    <property type="match status" value="1"/>
</dbReference>